<protein>
    <recommendedName>
        <fullName evidence="3">CDP-Glycerol:Poly(Glycerophosphate) glycerophosphotransferase</fullName>
    </recommendedName>
</protein>
<dbReference type="KEGG" id="sted:SPTER_33780"/>
<gene>
    <name evidence="1" type="ORF">SPTER_33780</name>
</gene>
<dbReference type="RefSeq" id="WP_211367308.1">
    <property type="nucleotide sequence ID" value="NZ_CP036259.1"/>
</dbReference>
<keyword evidence="2" id="KW-1185">Reference proteome</keyword>
<organism evidence="1 2">
    <name type="scientific">Sporomusa termitida</name>
    <dbReference type="NCBI Taxonomy" id="2377"/>
    <lineage>
        <taxon>Bacteria</taxon>
        <taxon>Bacillati</taxon>
        <taxon>Bacillota</taxon>
        <taxon>Negativicutes</taxon>
        <taxon>Selenomonadales</taxon>
        <taxon>Sporomusaceae</taxon>
        <taxon>Sporomusa</taxon>
    </lineage>
</organism>
<dbReference type="AlphaFoldDB" id="A0A517DX77"/>
<dbReference type="Proteomes" id="UP000320776">
    <property type="component" value="Chromosome"/>
</dbReference>
<proteinExistence type="predicted"/>
<sequence length="865" mass="100411">MRSYQQKKILDLIQTLHEANAEIKRFFLRKELASVIQILIDCQDFVVQIGNFIEQIEGEGTKTVSCLEKYCELLYEASLEIKTENGNGNFIVYLQKQLVEIENNAKIELKPNKIEIVFFPYKASMFDCMESIWFAAKEDSQCDAYVVPVPYYDRLPSGGLGQMHYEGGQYPDYVPVVDWQTYNVEERRPDIIVTHNPYDDDNFITSIHPGYYNERLKKFTNLLVYIPYFVCVDDVPEHLCVCAGTLHADKVMVQSEKIRQTYIRVIKEFEKTNHCIGLFGKAKEKFIAIGSPKFDKIIHKKREDYYITDAWKRLIAKPDGRRKKIILYNTSIASLLEGNEKVLHKLRYVFDCFRDRDDIVLWWRPHPLNEAAYQSMRPQLLNEYESIVAQYIHEGFGIYDDTADLHRALAVSDAYYGDSSSLVALYRCTEKPAMIQNVEICSKDGVRNHLAFENLYDDGEFFWFTAYEFNGLFKMEKRTWKAEYMGSFPGEKMEGKRLYTSISSYNEKLYFSPYTANEIAVYDKQNKTFEKFNFNKPKGEKASLYCEDYKFSSVVEFKERVFFLPCSYPAIIQLEPTTGHLEYYSEWMGAIRKLQNSIEDSYFWKPVITGTHAIIPSANANAVLDFDMETGVSTVLEVGKKDYNYFSACFDGKDYWLASRCYTPIIRWDKEKNQCFEYSNYPEGFSSTKYNFVGMCVVEDGVWMLPYQANQALRIDIRNGNISFLNAPEIMSPHNVGKEALSQCYIFMTKVGDNIYACSEKHNCFIEYDCSSQKCRVGEVTVLDKEADKIHEIIQLVFEQSCKTLDSKANGYVIESKLLTLSDFLDFAVQQMPEPELYSERQNEQYMDGTSGTAIYTYAKQTIIG</sequence>
<evidence type="ECO:0008006" key="3">
    <source>
        <dbReference type="Google" id="ProtNLM"/>
    </source>
</evidence>
<accession>A0A517DX77</accession>
<evidence type="ECO:0000313" key="1">
    <source>
        <dbReference type="EMBL" id="QDR81958.1"/>
    </source>
</evidence>
<dbReference type="EMBL" id="CP036259">
    <property type="protein sequence ID" value="QDR81958.1"/>
    <property type="molecule type" value="Genomic_DNA"/>
</dbReference>
<dbReference type="SUPFAM" id="SSF63825">
    <property type="entry name" value="YWTD domain"/>
    <property type="match status" value="1"/>
</dbReference>
<evidence type="ECO:0000313" key="2">
    <source>
        <dbReference type="Proteomes" id="UP000320776"/>
    </source>
</evidence>
<name>A0A517DX77_9FIRM</name>
<reference evidence="1 2" key="1">
    <citation type="submission" date="2019-02" db="EMBL/GenBank/DDBJ databases">
        <title>Closed genome of Sporomusa termitida DSM 4440.</title>
        <authorList>
            <person name="Poehlein A."/>
            <person name="Daniel R."/>
        </authorList>
    </citation>
    <scope>NUCLEOTIDE SEQUENCE [LARGE SCALE GENOMIC DNA]</scope>
    <source>
        <strain evidence="1 2">DSM 4440</strain>
    </source>
</reference>